<keyword evidence="3" id="KW-1003">Cell membrane</keyword>
<evidence type="ECO:0000256" key="6">
    <source>
        <dbReference type="ARBA" id="ARBA00023136"/>
    </source>
</evidence>
<keyword evidence="5 7" id="KW-1133">Transmembrane helix</keyword>
<dbReference type="PANTHER" id="PTHR30193:SF37">
    <property type="entry name" value="INNER MEMBRANE ABC TRANSPORTER PERMEASE PROTEIN YCJO"/>
    <property type="match status" value="1"/>
</dbReference>
<feature type="transmembrane region" description="Helical" evidence="7">
    <location>
        <begin position="284"/>
        <end position="306"/>
    </location>
</feature>
<proteinExistence type="inferred from homology"/>
<dbReference type="PROSITE" id="PS50928">
    <property type="entry name" value="ABC_TM1"/>
    <property type="match status" value="1"/>
</dbReference>
<evidence type="ECO:0000256" key="4">
    <source>
        <dbReference type="ARBA" id="ARBA00022692"/>
    </source>
</evidence>
<dbReference type="InterPro" id="IPR035906">
    <property type="entry name" value="MetI-like_sf"/>
</dbReference>
<dbReference type="GO" id="GO:0055085">
    <property type="term" value="P:transmembrane transport"/>
    <property type="evidence" value="ECO:0007669"/>
    <property type="project" value="InterPro"/>
</dbReference>
<keyword evidence="2 7" id="KW-0813">Transport</keyword>
<organism evidence="9 10">
    <name type="scientific">Aureibacillus halotolerans</name>
    <dbReference type="NCBI Taxonomy" id="1508390"/>
    <lineage>
        <taxon>Bacteria</taxon>
        <taxon>Bacillati</taxon>
        <taxon>Bacillota</taxon>
        <taxon>Bacilli</taxon>
        <taxon>Bacillales</taxon>
        <taxon>Bacillaceae</taxon>
        <taxon>Aureibacillus</taxon>
    </lineage>
</organism>
<feature type="transmembrane region" description="Helical" evidence="7">
    <location>
        <begin position="94"/>
        <end position="117"/>
    </location>
</feature>
<evidence type="ECO:0000313" key="9">
    <source>
        <dbReference type="EMBL" id="TDQ41998.1"/>
    </source>
</evidence>
<evidence type="ECO:0000256" key="3">
    <source>
        <dbReference type="ARBA" id="ARBA00022475"/>
    </source>
</evidence>
<dbReference type="SUPFAM" id="SSF161098">
    <property type="entry name" value="MetI-like"/>
    <property type="match status" value="1"/>
</dbReference>
<dbReference type="RefSeq" id="WP_133578901.1">
    <property type="nucleotide sequence ID" value="NZ_SNYJ01000002.1"/>
</dbReference>
<evidence type="ECO:0000259" key="8">
    <source>
        <dbReference type="PROSITE" id="PS50928"/>
    </source>
</evidence>
<comment type="subcellular location">
    <subcellularLocation>
        <location evidence="1 7">Cell membrane</location>
        <topology evidence="1 7">Multi-pass membrane protein</topology>
    </subcellularLocation>
</comment>
<dbReference type="Proteomes" id="UP000295632">
    <property type="component" value="Unassembled WGS sequence"/>
</dbReference>
<evidence type="ECO:0000313" key="10">
    <source>
        <dbReference type="Proteomes" id="UP000295632"/>
    </source>
</evidence>
<keyword evidence="6 7" id="KW-0472">Membrane</keyword>
<feature type="transmembrane region" description="Helical" evidence="7">
    <location>
        <begin position="129"/>
        <end position="149"/>
    </location>
</feature>
<protein>
    <submittedName>
        <fullName evidence="9">Carbohydrate ABC transporter membrane protein 1 (CUT1 family)</fullName>
    </submittedName>
</protein>
<dbReference type="InterPro" id="IPR000515">
    <property type="entry name" value="MetI-like"/>
</dbReference>
<accession>A0A4R6U672</accession>
<keyword evidence="4 7" id="KW-0812">Transmembrane</keyword>
<comment type="caution">
    <text evidence="9">The sequence shown here is derived from an EMBL/GenBank/DDBJ whole genome shotgun (WGS) entry which is preliminary data.</text>
</comment>
<dbReference type="PANTHER" id="PTHR30193">
    <property type="entry name" value="ABC TRANSPORTER PERMEASE PROTEIN"/>
    <property type="match status" value="1"/>
</dbReference>
<reference evidence="9 10" key="1">
    <citation type="submission" date="2019-03" db="EMBL/GenBank/DDBJ databases">
        <title>Genomic Encyclopedia of Type Strains, Phase IV (KMG-IV): sequencing the most valuable type-strain genomes for metagenomic binning, comparative biology and taxonomic classification.</title>
        <authorList>
            <person name="Goeker M."/>
        </authorList>
    </citation>
    <scope>NUCLEOTIDE SEQUENCE [LARGE SCALE GENOMIC DNA]</scope>
    <source>
        <strain evidence="9 10">DSM 28697</strain>
    </source>
</reference>
<dbReference type="Pfam" id="PF00528">
    <property type="entry name" value="BPD_transp_1"/>
    <property type="match status" value="1"/>
</dbReference>
<dbReference type="GO" id="GO:0005886">
    <property type="term" value="C:plasma membrane"/>
    <property type="evidence" value="ECO:0007669"/>
    <property type="project" value="UniProtKB-SubCell"/>
</dbReference>
<evidence type="ECO:0000256" key="1">
    <source>
        <dbReference type="ARBA" id="ARBA00004651"/>
    </source>
</evidence>
<evidence type="ECO:0000256" key="7">
    <source>
        <dbReference type="RuleBase" id="RU363032"/>
    </source>
</evidence>
<dbReference type="AlphaFoldDB" id="A0A4R6U672"/>
<dbReference type="EMBL" id="SNYJ01000002">
    <property type="protein sequence ID" value="TDQ41998.1"/>
    <property type="molecule type" value="Genomic_DNA"/>
</dbReference>
<feature type="domain" description="ABC transmembrane type-1" evidence="8">
    <location>
        <begin position="90"/>
        <end position="305"/>
    </location>
</feature>
<dbReference type="InterPro" id="IPR051393">
    <property type="entry name" value="ABC_transporter_permease"/>
</dbReference>
<dbReference type="Gene3D" id="1.10.3720.10">
    <property type="entry name" value="MetI-like"/>
    <property type="match status" value="1"/>
</dbReference>
<gene>
    <name evidence="9" type="ORF">EV213_10226</name>
</gene>
<name>A0A4R6U672_9BACI</name>
<sequence length="312" mass="35133">MKNDTASAPKQLVTNEVSKSSKLWKEIRKNKILYLFISPFYILFLAFGVFPILYSIFLSFQSWNGLGDIKFVGLAQFQYMLTEPVFWTALGNTFAIWFISSVPMLLFAMIIAVMLNVPLLRFRGVYRTLFFVTNVTSIVAVAIIFQSIFNNEYGLLNYFISLFGVDPVAWINNSTLVKFVLGSMVVWRFTGYNAIIYLAGLQSVPQAMYEAAKIDGASPIQTFFKITIPIMKPVILFTIIMTTIGSMQLFTEPQILLGDDGGIGSSGLTLSLYMYNEAFLQSQFGYAAAVSWALFILIGGFSLINWKFVNRL</sequence>
<comment type="similarity">
    <text evidence="7">Belongs to the binding-protein-dependent transport system permease family.</text>
</comment>
<dbReference type="CDD" id="cd06261">
    <property type="entry name" value="TM_PBP2"/>
    <property type="match status" value="1"/>
</dbReference>
<keyword evidence="10" id="KW-1185">Reference proteome</keyword>
<evidence type="ECO:0000256" key="5">
    <source>
        <dbReference type="ARBA" id="ARBA00022989"/>
    </source>
</evidence>
<evidence type="ECO:0000256" key="2">
    <source>
        <dbReference type="ARBA" id="ARBA00022448"/>
    </source>
</evidence>
<feature type="transmembrane region" description="Helical" evidence="7">
    <location>
        <begin position="32"/>
        <end position="57"/>
    </location>
</feature>
<dbReference type="OrthoDB" id="9785347at2"/>